<feature type="region of interest" description="Disordered" evidence="5">
    <location>
        <begin position="380"/>
        <end position="437"/>
    </location>
</feature>
<keyword evidence="4 6" id="KW-0472">Membrane</keyword>
<dbReference type="GO" id="GO:0050801">
    <property type="term" value="P:monoatomic ion homeostasis"/>
    <property type="evidence" value="ECO:0007669"/>
    <property type="project" value="TreeGrafter"/>
</dbReference>
<evidence type="ECO:0000313" key="9">
    <source>
        <dbReference type="Proteomes" id="UP000664203"/>
    </source>
</evidence>
<evidence type="ECO:0000256" key="2">
    <source>
        <dbReference type="ARBA" id="ARBA00022692"/>
    </source>
</evidence>
<comment type="subcellular location">
    <subcellularLocation>
        <location evidence="1">Membrane</location>
        <topology evidence="1">Multi-pass membrane protein</topology>
    </subcellularLocation>
</comment>
<feature type="transmembrane region" description="Helical" evidence="6">
    <location>
        <begin position="64"/>
        <end position="87"/>
    </location>
</feature>
<evidence type="ECO:0000256" key="5">
    <source>
        <dbReference type="SAM" id="MobiDB-lite"/>
    </source>
</evidence>
<keyword evidence="3 6" id="KW-1133">Transmembrane helix</keyword>
<dbReference type="Proteomes" id="UP000664203">
    <property type="component" value="Unassembled WGS sequence"/>
</dbReference>
<dbReference type="InterPro" id="IPR011531">
    <property type="entry name" value="HCO3_transpt-like_TM_dom"/>
</dbReference>
<feature type="domain" description="Bicarbonate transporter-like transmembrane" evidence="7">
    <location>
        <begin position="2"/>
        <end position="120"/>
    </location>
</feature>
<dbReference type="GO" id="GO:0005886">
    <property type="term" value="C:plasma membrane"/>
    <property type="evidence" value="ECO:0007669"/>
    <property type="project" value="TreeGrafter"/>
</dbReference>
<gene>
    <name evidence="8" type="ORF">ALECFALPRED_002237</name>
</gene>
<accession>A0A8H3FIY9</accession>
<dbReference type="GO" id="GO:0046713">
    <property type="term" value="P:borate transport"/>
    <property type="evidence" value="ECO:0007669"/>
    <property type="project" value="TreeGrafter"/>
</dbReference>
<dbReference type="PANTHER" id="PTHR11453">
    <property type="entry name" value="ANION EXCHANGE PROTEIN"/>
    <property type="match status" value="1"/>
</dbReference>
<feature type="transmembrane region" description="Helical" evidence="6">
    <location>
        <begin position="128"/>
        <end position="148"/>
    </location>
</feature>
<comment type="caution">
    <text evidence="8">The sequence shown here is derived from an EMBL/GenBank/DDBJ whole genome shotgun (WGS) entry which is preliminary data.</text>
</comment>
<dbReference type="EMBL" id="CAJPDR010000160">
    <property type="protein sequence ID" value="CAF9922828.1"/>
    <property type="molecule type" value="Genomic_DNA"/>
</dbReference>
<organism evidence="8 9">
    <name type="scientific">Alectoria fallacina</name>
    <dbReference type="NCBI Taxonomy" id="1903189"/>
    <lineage>
        <taxon>Eukaryota</taxon>
        <taxon>Fungi</taxon>
        <taxon>Dikarya</taxon>
        <taxon>Ascomycota</taxon>
        <taxon>Pezizomycotina</taxon>
        <taxon>Lecanoromycetes</taxon>
        <taxon>OSLEUM clade</taxon>
        <taxon>Lecanoromycetidae</taxon>
        <taxon>Lecanorales</taxon>
        <taxon>Lecanorineae</taxon>
        <taxon>Parmeliaceae</taxon>
        <taxon>Alectoria</taxon>
    </lineage>
</organism>
<dbReference type="OrthoDB" id="1735926at2759"/>
<evidence type="ECO:0000256" key="4">
    <source>
        <dbReference type="ARBA" id="ARBA00023136"/>
    </source>
</evidence>
<dbReference type="AlphaFoldDB" id="A0A8H3FIY9"/>
<feature type="compositionally biased region" description="Basic and acidic residues" evidence="5">
    <location>
        <begin position="421"/>
        <end position="431"/>
    </location>
</feature>
<sequence length="437" mass="48733">MNRHTGGFYGVNEALFSSALACIVFSTSGAQPLTIVGVTGLISLFNYTIFDIIQRHDVALYPQFMTWVAIWAAIFHWLFAICNLCDYMRYVTDFSSQSFGAYVGIIYCIKGVELLIAEFESDGPTDGFMSTIIAIMFFFTVYVLEMVGRGLWFRPWMRGFLGDYAYPNQSSVAAQARQFPLKKPGGFHWDFFLLGCTSFIAGIIDIPLPNGLVPQAPVHTDSLTNYKSVLKIIKKEDGGEIRQQEIVAESVAEQRVSHFLMGLAIIATMTGPILIVLNLIPRALFGGVFFVVGWGGLEGNGIMAKIIYLIREPRFIQPDEPLLQIPRKRVAFYLFWQIFGFPVLIIALIPLRWKVLPMIFTAKELRIMDAPTADNEVVLASMGGKPRMPKGKEDEDGETDSPGGRHSADAQQNKWSAAERGVPREALRERAGGWSEA</sequence>
<feature type="transmembrane region" description="Helical" evidence="6">
    <location>
        <begin position="99"/>
        <end position="116"/>
    </location>
</feature>
<feature type="domain" description="Bicarbonate transporter-like transmembrane" evidence="7">
    <location>
        <begin position="176"/>
        <end position="370"/>
    </location>
</feature>
<reference evidence="8" key="1">
    <citation type="submission" date="2021-03" db="EMBL/GenBank/DDBJ databases">
        <authorList>
            <person name="Tagirdzhanova G."/>
        </authorList>
    </citation>
    <scope>NUCLEOTIDE SEQUENCE</scope>
</reference>
<evidence type="ECO:0000256" key="6">
    <source>
        <dbReference type="SAM" id="Phobius"/>
    </source>
</evidence>
<name>A0A8H3FIY9_9LECA</name>
<feature type="transmembrane region" description="Helical" evidence="6">
    <location>
        <begin position="287"/>
        <end position="310"/>
    </location>
</feature>
<evidence type="ECO:0000259" key="7">
    <source>
        <dbReference type="Pfam" id="PF00955"/>
    </source>
</evidence>
<evidence type="ECO:0000256" key="3">
    <source>
        <dbReference type="ARBA" id="ARBA00022989"/>
    </source>
</evidence>
<dbReference type="InterPro" id="IPR003020">
    <property type="entry name" value="HCO3_transpt_euk"/>
</dbReference>
<keyword evidence="9" id="KW-1185">Reference proteome</keyword>
<feature type="transmembrane region" description="Helical" evidence="6">
    <location>
        <begin position="330"/>
        <end position="351"/>
    </location>
</feature>
<evidence type="ECO:0000313" key="8">
    <source>
        <dbReference type="EMBL" id="CAF9922828.1"/>
    </source>
</evidence>
<dbReference type="Pfam" id="PF00955">
    <property type="entry name" value="HCO3_cotransp"/>
    <property type="match status" value="2"/>
</dbReference>
<dbReference type="GO" id="GO:0006820">
    <property type="term" value="P:monoatomic anion transport"/>
    <property type="evidence" value="ECO:0007669"/>
    <property type="project" value="InterPro"/>
</dbReference>
<dbReference type="GO" id="GO:0005452">
    <property type="term" value="F:solute:inorganic anion antiporter activity"/>
    <property type="evidence" value="ECO:0007669"/>
    <property type="project" value="InterPro"/>
</dbReference>
<evidence type="ECO:0000256" key="1">
    <source>
        <dbReference type="ARBA" id="ARBA00004141"/>
    </source>
</evidence>
<protein>
    <recommendedName>
        <fullName evidence="7">Bicarbonate transporter-like transmembrane domain-containing protein</fullName>
    </recommendedName>
</protein>
<feature type="transmembrane region" description="Helical" evidence="6">
    <location>
        <begin position="259"/>
        <end position="280"/>
    </location>
</feature>
<proteinExistence type="predicted"/>
<keyword evidence="2 6" id="KW-0812">Transmembrane</keyword>
<dbReference type="PANTHER" id="PTHR11453:SF38">
    <property type="entry name" value="ANION TRANSPORTER (EUROFUNG)"/>
    <property type="match status" value="1"/>
</dbReference>